<keyword evidence="1" id="KW-1133">Transmembrane helix</keyword>
<keyword evidence="1" id="KW-0472">Membrane</keyword>
<dbReference type="Proteomes" id="UP000469421">
    <property type="component" value="Unassembled WGS sequence"/>
</dbReference>
<evidence type="ECO:0000256" key="1">
    <source>
        <dbReference type="SAM" id="Phobius"/>
    </source>
</evidence>
<comment type="caution">
    <text evidence="3">The sequence shown here is derived from an EMBL/GenBank/DDBJ whole genome shotgun (WGS) entry which is preliminary data.</text>
</comment>
<keyword evidence="1" id="KW-0812">Transmembrane</keyword>
<dbReference type="Pfam" id="PF13387">
    <property type="entry name" value="Lnb_N"/>
    <property type="match status" value="1"/>
</dbReference>
<dbReference type="EMBL" id="WIRE01000001">
    <property type="protein sequence ID" value="MQX52994.1"/>
    <property type="molecule type" value="Genomic_DNA"/>
</dbReference>
<dbReference type="AlphaFoldDB" id="A0A6N7LUW0"/>
<evidence type="ECO:0000313" key="4">
    <source>
        <dbReference type="Proteomes" id="UP000469421"/>
    </source>
</evidence>
<proteinExistence type="predicted"/>
<gene>
    <name evidence="3" type="ORF">GFN93_07005</name>
</gene>
<dbReference type="InterPro" id="IPR025178">
    <property type="entry name" value="Lnb_N"/>
</dbReference>
<evidence type="ECO:0000259" key="2">
    <source>
        <dbReference type="Pfam" id="PF13387"/>
    </source>
</evidence>
<sequence length="279" mass="32165">MRNDTMTTWKRIRKIAVWGVFLSILCYALWFTTRVAQQDDNWKTGYQRLPEIHLSGDTLIIEGMRDFRYDENGNVAVARYIDRHYVLSQLQRVWFGLSHFGDYGLAHAFASFEFSDGQFLAVSIEARLREDQNEYSPLAGALREYTKFVVLASEEDVIGLRSFVRQEPLYLYSLNGSALQGQALLLNFLRRADNLRHTPDFYNTLTDNCLTGLLAESGRYNDLHHSLDYRILLPGYADEVLFEHQLIGQGEPLEEIRAGARINTSVSPDTHNYSILIRQ</sequence>
<reference evidence="3 4" key="1">
    <citation type="submission" date="2019-10" db="EMBL/GenBank/DDBJ databases">
        <title>Alcanivorax sp.PA15-N-34 draft genome sequence.</title>
        <authorList>
            <person name="Liao X."/>
            <person name="Shao Z."/>
        </authorList>
    </citation>
    <scope>NUCLEOTIDE SEQUENCE [LARGE SCALE GENOMIC DNA]</scope>
    <source>
        <strain evidence="3 4">PA15-N-34</strain>
    </source>
</reference>
<feature type="transmembrane region" description="Helical" evidence="1">
    <location>
        <begin position="12"/>
        <end position="31"/>
    </location>
</feature>
<name>A0A6N7LUW0_9GAMM</name>
<keyword evidence="4" id="KW-1185">Reference proteome</keyword>
<protein>
    <submittedName>
        <fullName evidence="3">DUF4105 domain-containing protein</fullName>
    </submittedName>
</protein>
<evidence type="ECO:0000313" key="3">
    <source>
        <dbReference type="EMBL" id="MQX52994.1"/>
    </source>
</evidence>
<organism evidence="3 4">
    <name type="scientific">Alcanivorax sediminis</name>
    <dbReference type="NCBI Taxonomy" id="2663008"/>
    <lineage>
        <taxon>Bacteria</taxon>
        <taxon>Pseudomonadati</taxon>
        <taxon>Pseudomonadota</taxon>
        <taxon>Gammaproteobacteria</taxon>
        <taxon>Oceanospirillales</taxon>
        <taxon>Alcanivoracaceae</taxon>
        <taxon>Alcanivorax</taxon>
    </lineage>
</organism>
<feature type="domain" description="Lnb N-terminal periplasmic" evidence="2">
    <location>
        <begin position="79"/>
        <end position="215"/>
    </location>
</feature>
<accession>A0A6N7LUW0</accession>